<feature type="compositionally biased region" description="Basic and acidic residues" evidence="1">
    <location>
        <begin position="1292"/>
        <end position="1307"/>
    </location>
</feature>
<feature type="compositionally biased region" description="Basic and acidic residues" evidence="1">
    <location>
        <begin position="962"/>
        <end position="971"/>
    </location>
</feature>
<feature type="compositionally biased region" description="Basic and acidic residues" evidence="1">
    <location>
        <begin position="931"/>
        <end position="955"/>
    </location>
</feature>
<feature type="compositionally biased region" description="Polar residues" evidence="1">
    <location>
        <begin position="1175"/>
        <end position="1188"/>
    </location>
</feature>
<feature type="compositionally biased region" description="Basic and acidic residues" evidence="1">
    <location>
        <begin position="890"/>
        <end position="906"/>
    </location>
</feature>
<feature type="compositionally biased region" description="Basic and acidic residues" evidence="1">
    <location>
        <begin position="1092"/>
        <end position="1116"/>
    </location>
</feature>
<protein>
    <submittedName>
        <fullName evidence="2">Uncharacterized protein</fullName>
    </submittedName>
</protein>
<evidence type="ECO:0000313" key="3">
    <source>
        <dbReference type="Proteomes" id="UP001054889"/>
    </source>
</evidence>
<evidence type="ECO:0000313" key="2">
    <source>
        <dbReference type="EMBL" id="GJN16170.1"/>
    </source>
</evidence>
<feature type="compositionally biased region" description="Basic and acidic residues" evidence="1">
    <location>
        <begin position="1072"/>
        <end position="1081"/>
    </location>
</feature>
<feature type="compositionally biased region" description="Polar residues" evidence="1">
    <location>
        <begin position="1117"/>
        <end position="1126"/>
    </location>
</feature>
<reference evidence="2" key="1">
    <citation type="journal article" date="2018" name="DNA Res.">
        <title>Multiple hybrid de novo genome assembly of finger millet, an orphan allotetraploid crop.</title>
        <authorList>
            <person name="Hatakeyama M."/>
            <person name="Aluri S."/>
            <person name="Balachadran M.T."/>
            <person name="Sivarajan S.R."/>
            <person name="Patrignani A."/>
            <person name="Gruter S."/>
            <person name="Poveda L."/>
            <person name="Shimizu-Inatsugi R."/>
            <person name="Baeten J."/>
            <person name="Francoijs K.J."/>
            <person name="Nataraja K.N."/>
            <person name="Reddy Y.A.N."/>
            <person name="Phadnis S."/>
            <person name="Ravikumar R.L."/>
            <person name="Schlapbach R."/>
            <person name="Sreeman S.M."/>
            <person name="Shimizu K.K."/>
        </authorList>
    </citation>
    <scope>NUCLEOTIDE SEQUENCE</scope>
</reference>
<gene>
    <name evidence="2" type="primary">gb03130</name>
    <name evidence="2" type="ORF">PR202_gb03130</name>
</gene>
<name>A0AAV5E110_ELECO</name>
<sequence>MGLLAAPTQCWGWKELGACTVERCEETMDSSISLQIKVCSCTARSSSSSLCNLSNKGVSMTCKGCSGESTTDKTGPSSSNKLNRMVLELPRPINLDVRWKNVKRRQRAARRARTSFFGEDRMKDELRSFYAFGNAVNREMSQEDARASDSEKLGVSILGGRFSDPMGNVPIKKRRFRMDCSPSPPPTPLLVDPYEKILKSYSGGIPSYEKRRKVKMLEDEWKEEHKGGLFDADDFSGISILAAAACESVMDDDMLNGTCSKLPDALEERKLGNTCSTELSLLHGMKGDKSNVLEVSNDTYNRSFEPSYSAPDMKPLIATAHSSKNLDELASGPKVNYSLQSALSVDKTDIASDEKSSSVAMVCDSSNNPDKSAGCSQDASAQNKCANAARDSRLHWDLNVAMEAWDTDCGNDDDHGGPTVATVNDRCDAENDMNKPQLPRDHDSVHAGNAPDPCVDQIHMVGGTKDVNTMDEGDFPADSSSNPLHHQSSQNLEVLRSESVGKDTSAETLDLLEQQKSRFASAMESHLGSNPDPALVSEHFPLTANAKKNDGSHPIPVGKAIINLKKLRNQSISEWKNQELLDDSGTSKLHQLVSKKDEHCTDVLKSTVDTESLTHAEDIPRSSVCVMANVHEEDGADAMTNSKDCLITCASSSSAETYYISGVVQAPAFSSECNKPVVTDAGSIVDSQVAAHSYQNMYANGRGRVASDICLEQCYETDASHYSKGVAGIEKMEEDDSQYEDGEVRESGDWADHTYEVKCGNWHYPTSDYNNEAIISDLHPLPSHSASKTLRIPMAGYNGTHTRKEDDTFSPVLSRRSWSTNCLDDGSGCGKARGIHLRVAGETQVHEINPGLVAVGSAVTVGQSERCNDGLGDDLSSIRTKNTGWDMFPEDQRHSRRDSRDQDDSSNRYVLSSRDAGGADDLFRKMGLSNRDVKQIERPRSFDRPHRNEMSRSDDGYASGSKAERAIDSHRSSGVYDVSGHIQAGSRGEQWVENSKHPHSTRRKSPERCNYGLAGPRNAAEAAVAKMESNGFVVAPDGTLVRAVDATNNNHVARRMRNTLNSSYCPLSERGSPTDRDETCRLSRGPANAREASPERHIVANSNRSDRYGPEIKDHTSNGNLGSVHCSLSSRQRGILTGRASLNLSHARSRSPGSRSRSPHDWASPRNRRKIMANGGSTLQRPSRSPPNSMAKVRMARMSSPKRQPGYDNQALRYSPPSRNHNYSHASTWVDGRNRSTVDLSDHAKRYSRRSPMKLTSQNDRFGVMESQGRSRTREFYRPTQGRFPYGYSKGNKHDGNGDDQRKHAGRYESNSVKPYDRSGSLKQFRNNSGDKFRTRISAPRSPELQRRASPRRFDRSFER</sequence>
<feature type="compositionally biased region" description="Polar residues" evidence="1">
    <location>
        <begin position="1217"/>
        <end position="1227"/>
    </location>
</feature>
<keyword evidence="3" id="KW-1185">Reference proteome</keyword>
<organism evidence="2 3">
    <name type="scientific">Eleusine coracana subsp. coracana</name>
    <dbReference type="NCBI Taxonomy" id="191504"/>
    <lineage>
        <taxon>Eukaryota</taxon>
        <taxon>Viridiplantae</taxon>
        <taxon>Streptophyta</taxon>
        <taxon>Embryophyta</taxon>
        <taxon>Tracheophyta</taxon>
        <taxon>Spermatophyta</taxon>
        <taxon>Magnoliopsida</taxon>
        <taxon>Liliopsida</taxon>
        <taxon>Poales</taxon>
        <taxon>Poaceae</taxon>
        <taxon>PACMAD clade</taxon>
        <taxon>Chloridoideae</taxon>
        <taxon>Cynodonteae</taxon>
        <taxon>Eleusininae</taxon>
        <taxon>Eleusine</taxon>
    </lineage>
</organism>
<feature type="region of interest" description="Disordered" evidence="1">
    <location>
        <begin position="1064"/>
        <end position="1126"/>
    </location>
</feature>
<feature type="region of interest" description="Disordered" evidence="1">
    <location>
        <begin position="1139"/>
        <end position="1227"/>
    </location>
</feature>
<feature type="region of interest" description="Disordered" evidence="1">
    <location>
        <begin position="930"/>
        <end position="1010"/>
    </location>
</feature>
<accession>A0AAV5E110</accession>
<feature type="region of interest" description="Disordered" evidence="1">
    <location>
        <begin position="1266"/>
        <end position="1360"/>
    </location>
</feature>
<dbReference type="EMBL" id="BQKI01000072">
    <property type="protein sequence ID" value="GJN16170.1"/>
    <property type="molecule type" value="Genomic_DNA"/>
</dbReference>
<reference evidence="2" key="2">
    <citation type="submission" date="2021-12" db="EMBL/GenBank/DDBJ databases">
        <title>Resequencing data analysis of finger millet.</title>
        <authorList>
            <person name="Hatakeyama M."/>
            <person name="Aluri S."/>
            <person name="Balachadran M.T."/>
            <person name="Sivarajan S.R."/>
            <person name="Poveda L."/>
            <person name="Shimizu-Inatsugi R."/>
            <person name="Schlapbach R."/>
            <person name="Sreeman S.M."/>
            <person name="Shimizu K.K."/>
        </authorList>
    </citation>
    <scope>NUCLEOTIDE SEQUENCE</scope>
</reference>
<feature type="compositionally biased region" description="Basic and acidic residues" evidence="1">
    <location>
        <begin position="1344"/>
        <end position="1360"/>
    </location>
</feature>
<comment type="caution">
    <text evidence="2">The sequence shown here is derived from an EMBL/GenBank/DDBJ whole genome shotgun (WGS) entry which is preliminary data.</text>
</comment>
<dbReference type="PANTHER" id="PTHR34536:SF6">
    <property type="entry name" value="DENTIN SIALOPHOSPHOPROTEIN-LIKE PROTEIN"/>
    <property type="match status" value="1"/>
</dbReference>
<dbReference type="PANTHER" id="PTHR34536">
    <property type="entry name" value="DENTIN SIALOPHOSPHOPROTEIN-LIKE PROTEIN"/>
    <property type="match status" value="1"/>
</dbReference>
<feature type="compositionally biased region" description="Polar residues" evidence="1">
    <location>
        <begin position="478"/>
        <end position="492"/>
    </location>
</feature>
<feature type="region of interest" description="Disordered" evidence="1">
    <location>
        <begin position="869"/>
        <end position="913"/>
    </location>
</feature>
<evidence type="ECO:0000256" key="1">
    <source>
        <dbReference type="SAM" id="MobiDB-lite"/>
    </source>
</evidence>
<proteinExistence type="predicted"/>
<dbReference type="Proteomes" id="UP001054889">
    <property type="component" value="Unassembled WGS sequence"/>
</dbReference>
<feature type="region of interest" description="Disordered" evidence="1">
    <location>
        <begin position="464"/>
        <end position="494"/>
    </location>
</feature>